<proteinExistence type="predicted"/>
<name>A0A409W0C5_9AGAR</name>
<dbReference type="EMBL" id="NHYE01005481">
    <property type="protein sequence ID" value="PPQ71923.1"/>
    <property type="molecule type" value="Genomic_DNA"/>
</dbReference>
<dbReference type="Proteomes" id="UP000284706">
    <property type="component" value="Unassembled WGS sequence"/>
</dbReference>
<protein>
    <submittedName>
        <fullName evidence="1">Uncharacterized protein</fullName>
    </submittedName>
</protein>
<gene>
    <name evidence="1" type="ORF">CVT26_007183</name>
</gene>
<evidence type="ECO:0000313" key="2">
    <source>
        <dbReference type="Proteomes" id="UP000284706"/>
    </source>
</evidence>
<sequence>MTNQVFLGNQGICGAEMRNSGSFPMHLSSFYELQVSFLLYSHQDSDVDSAHTLTHLSPFSSHPTSRTQRKDNSHLPVAMHMHETRIWAGNSSSSSCISFNPDVICRVNVGADAWSHSSLLTPRQALINPTLDDYRISAPRIRPATHLPSSLPWDEPGVSIL</sequence>
<evidence type="ECO:0000313" key="1">
    <source>
        <dbReference type="EMBL" id="PPQ71923.1"/>
    </source>
</evidence>
<organism evidence="1 2">
    <name type="scientific">Gymnopilus dilepis</name>
    <dbReference type="NCBI Taxonomy" id="231916"/>
    <lineage>
        <taxon>Eukaryota</taxon>
        <taxon>Fungi</taxon>
        <taxon>Dikarya</taxon>
        <taxon>Basidiomycota</taxon>
        <taxon>Agaricomycotina</taxon>
        <taxon>Agaricomycetes</taxon>
        <taxon>Agaricomycetidae</taxon>
        <taxon>Agaricales</taxon>
        <taxon>Agaricineae</taxon>
        <taxon>Hymenogastraceae</taxon>
        <taxon>Gymnopilus</taxon>
    </lineage>
</organism>
<accession>A0A409W0C5</accession>
<dbReference type="InParanoid" id="A0A409W0C5"/>
<keyword evidence="2" id="KW-1185">Reference proteome</keyword>
<reference evidence="1 2" key="1">
    <citation type="journal article" date="2018" name="Evol. Lett.">
        <title>Horizontal gene cluster transfer increased hallucinogenic mushroom diversity.</title>
        <authorList>
            <person name="Reynolds H.T."/>
            <person name="Vijayakumar V."/>
            <person name="Gluck-Thaler E."/>
            <person name="Korotkin H.B."/>
            <person name="Matheny P.B."/>
            <person name="Slot J.C."/>
        </authorList>
    </citation>
    <scope>NUCLEOTIDE SEQUENCE [LARGE SCALE GENOMIC DNA]</scope>
    <source>
        <strain evidence="1 2">SRW20</strain>
    </source>
</reference>
<comment type="caution">
    <text evidence="1">The sequence shown here is derived from an EMBL/GenBank/DDBJ whole genome shotgun (WGS) entry which is preliminary data.</text>
</comment>
<dbReference type="AlphaFoldDB" id="A0A409W0C5"/>